<protein>
    <submittedName>
        <fullName evidence="1">Uncharacterized protein</fullName>
    </submittedName>
</protein>
<sequence length="68" mass="7721">MKKGERVILFGKKRENDEMYSVVGAYQGKFSIEGNTVQRAVPKGDEGIYGPLEMSQSTFDFEVKQSRQ</sequence>
<name>A0AAJ1WSK3_9BACL</name>
<evidence type="ECO:0000313" key="1">
    <source>
        <dbReference type="EMBL" id="MDQ0417805.1"/>
    </source>
</evidence>
<proteinExistence type="predicted"/>
<accession>A0AAJ1WSK3</accession>
<dbReference type="AlphaFoldDB" id="A0AAJ1WSK3"/>
<evidence type="ECO:0000313" key="2">
    <source>
        <dbReference type="Proteomes" id="UP001238450"/>
    </source>
</evidence>
<organism evidence="1 2">
    <name type="scientific">Croceifilum oryzae</name>
    <dbReference type="NCBI Taxonomy" id="1553429"/>
    <lineage>
        <taxon>Bacteria</taxon>
        <taxon>Bacillati</taxon>
        <taxon>Bacillota</taxon>
        <taxon>Bacilli</taxon>
        <taxon>Bacillales</taxon>
        <taxon>Thermoactinomycetaceae</taxon>
        <taxon>Croceifilum</taxon>
    </lineage>
</organism>
<dbReference type="RefSeq" id="WP_307253072.1">
    <property type="nucleotide sequence ID" value="NZ_JAUSUV010000008.1"/>
</dbReference>
<dbReference type="Proteomes" id="UP001238450">
    <property type="component" value="Unassembled WGS sequence"/>
</dbReference>
<comment type="caution">
    <text evidence="1">The sequence shown here is derived from an EMBL/GenBank/DDBJ whole genome shotgun (WGS) entry which is preliminary data.</text>
</comment>
<gene>
    <name evidence="1" type="ORF">J2Z48_001989</name>
</gene>
<keyword evidence="2" id="KW-1185">Reference proteome</keyword>
<reference evidence="1 2" key="1">
    <citation type="submission" date="2023-07" db="EMBL/GenBank/DDBJ databases">
        <title>Genomic Encyclopedia of Type Strains, Phase IV (KMG-IV): sequencing the most valuable type-strain genomes for metagenomic binning, comparative biology and taxonomic classification.</title>
        <authorList>
            <person name="Goeker M."/>
        </authorList>
    </citation>
    <scope>NUCLEOTIDE SEQUENCE [LARGE SCALE GENOMIC DNA]</scope>
    <source>
        <strain evidence="1 2">DSM 46876</strain>
    </source>
</reference>
<dbReference type="EMBL" id="JAUSUV010000008">
    <property type="protein sequence ID" value="MDQ0417805.1"/>
    <property type="molecule type" value="Genomic_DNA"/>
</dbReference>